<dbReference type="PANTHER" id="PTHR43570:SF16">
    <property type="entry name" value="ALDEHYDE DEHYDROGENASE TYPE III, ISOFORM Q"/>
    <property type="match status" value="1"/>
</dbReference>
<dbReference type="SUPFAM" id="SSF53720">
    <property type="entry name" value="ALDH-like"/>
    <property type="match status" value="1"/>
</dbReference>
<dbReference type="GO" id="GO:0005737">
    <property type="term" value="C:cytoplasm"/>
    <property type="evidence" value="ECO:0007669"/>
    <property type="project" value="TreeGrafter"/>
</dbReference>
<dbReference type="EMBL" id="BFEA01000722">
    <property type="protein sequence ID" value="GBG89202.1"/>
    <property type="molecule type" value="Genomic_DNA"/>
</dbReference>
<comment type="caution">
    <text evidence="6">The sequence shown here is derived from an EMBL/GenBank/DDBJ whole genome shotgun (WGS) entry which is preliminary data.</text>
</comment>
<sequence>MLCFSMTETSGLPRMMGSEQLDVAGASALVSDLRAKFMEGVTRPLKWRKQQILGVKQFLDDHARDIEDAVEKDLGRSAFLTQVGETVVLQGCIKRTLADLKKWMAPEKVNGGPLVHPSKCEVVSEPLGVVLVIGPWNFPIILHLEPLVGALAAGNAVVMKMSELCPHVSSLIVTSLPKYVDQSAVSIVQGGPAVGEALLKQRWDKIFFTGGLSVGKLVLSAAAQHVTPVTLELGGKSPTIVDATSDLRVAARRIANTKFCINAGQICLAPDYVLVEEVVASQLVDELVKAIKEFMGNDVWKAEGMSKIINVRHMDRLANMMKDATATNLPGTIVYGGVFDKERSWGLPAAAPTKVMKMDATIARLDIQP</sequence>
<name>A0A388M3Y8_CHABU</name>
<evidence type="ECO:0000256" key="2">
    <source>
        <dbReference type="ARBA" id="ARBA00023002"/>
    </source>
</evidence>
<proteinExistence type="inferred from homology"/>
<dbReference type="OMA" id="HIQYITS"/>
<dbReference type="Gene3D" id="3.40.309.10">
    <property type="entry name" value="Aldehyde Dehydrogenase, Chain A, domain 2"/>
    <property type="match status" value="1"/>
</dbReference>
<dbReference type="OrthoDB" id="440325at2759"/>
<evidence type="ECO:0000313" key="6">
    <source>
        <dbReference type="EMBL" id="GBG89202.1"/>
    </source>
</evidence>
<evidence type="ECO:0000313" key="7">
    <source>
        <dbReference type="Proteomes" id="UP000265515"/>
    </source>
</evidence>
<dbReference type="Proteomes" id="UP000265515">
    <property type="component" value="Unassembled WGS sequence"/>
</dbReference>
<dbReference type="InterPro" id="IPR016161">
    <property type="entry name" value="Ald_DH/histidinol_DH"/>
</dbReference>
<dbReference type="GO" id="GO:0006081">
    <property type="term" value="P:aldehyde metabolic process"/>
    <property type="evidence" value="ECO:0007669"/>
    <property type="project" value="InterPro"/>
</dbReference>
<dbReference type="Gramene" id="GBG89202">
    <property type="protein sequence ID" value="GBG89202"/>
    <property type="gene ID" value="CBR_g48910"/>
</dbReference>
<protein>
    <recommendedName>
        <fullName evidence="5">Aldehyde dehydrogenase domain-containing protein</fullName>
    </recommendedName>
</protein>
<dbReference type="AlphaFoldDB" id="A0A388M3Y8"/>
<keyword evidence="2 4" id="KW-0560">Oxidoreductase</keyword>
<dbReference type="InterPro" id="IPR015590">
    <property type="entry name" value="Aldehyde_DH_dom"/>
</dbReference>
<dbReference type="InterPro" id="IPR016163">
    <property type="entry name" value="Ald_DH_C"/>
</dbReference>
<dbReference type="InterPro" id="IPR016162">
    <property type="entry name" value="Ald_DH_N"/>
</dbReference>
<dbReference type="InterPro" id="IPR012394">
    <property type="entry name" value="Aldehyde_DH_NAD(P)"/>
</dbReference>
<accession>A0A388M3Y8</accession>
<reference evidence="6 7" key="1">
    <citation type="journal article" date="2018" name="Cell">
        <title>The Chara Genome: Secondary Complexity and Implications for Plant Terrestrialization.</title>
        <authorList>
            <person name="Nishiyama T."/>
            <person name="Sakayama H."/>
            <person name="Vries J.D."/>
            <person name="Buschmann H."/>
            <person name="Saint-Marcoux D."/>
            <person name="Ullrich K.K."/>
            <person name="Haas F.B."/>
            <person name="Vanderstraeten L."/>
            <person name="Becker D."/>
            <person name="Lang D."/>
            <person name="Vosolsobe S."/>
            <person name="Rombauts S."/>
            <person name="Wilhelmsson P.K.I."/>
            <person name="Janitza P."/>
            <person name="Kern R."/>
            <person name="Heyl A."/>
            <person name="Rumpler F."/>
            <person name="Villalobos L.I.A.C."/>
            <person name="Clay J.M."/>
            <person name="Skokan R."/>
            <person name="Toyoda A."/>
            <person name="Suzuki Y."/>
            <person name="Kagoshima H."/>
            <person name="Schijlen E."/>
            <person name="Tajeshwar N."/>
            <person name="Catarino B."/>
            <person name="Hetherington A.J."/>
            <person name="Saltykova A."/>
            <person name="Bonnot C."/>
            <person name="Breuninger H."/>
            <person name="Symeonidi A."/>
            <person name="Radhakrishnan G.V."/>
            <person name="Van Nieuwerburgh F."/>
            <person name="Deforce D."/>
            <person name="Chang C."/>
            <person name="Karol K.G."/>
            <person name="Hedrich R."/>
            <person name="Ulvskov P."/>
            <person name="Glockner G."/>
            <person name="Delwiche C.F."/>
            <person name="Petrasek J."/>
            <person name="Van de Peer Y."/>
            <person name="Friml J."/>
            <person name="Beilby M."/>
            <person name="Dolan L."/>
            <person name="Kohara Y."/>
            <person name="Sugano S."/>
            <person name="Fujiyama A."/>
            <person name="Delaux P.-M."/>
            <person name="Quint M."/>
            <person name="TheiBen G."/>
            <person name="Hagemann M."/>
            <person name="Harholt J."/>
            <person name="Dunand C."/>
            <person name="Zachgo S."/>
            <person name="Langdale J."/>
            <person name="Maumus F."/>
            <person name="Straeten D.V.D."/>
            <person name="Gould S.B."/>
            <person name="Rensing S.A."/>
        </authorList>
    </citation>
    <scope>NUCLEOTIDE SEQUENCE [LARGE SCALE GENOMIC DNA]</scope>
    <source>
        <strain evidence="6 7">S276</strain>
    </source>
</reference>
<evidence type="ECO:0000256" key="3">
    <source>
        <dbReference type="PROSITE-ProRule" id="PRU10007"/>
    </source>
</evidence>
<evidence type="ECO:0000256" key="4">
    <source>
        <dbReference type="RuleBase" id="RU003345"/>
    </source>
</evidence>
<dbReference type="STRING" id="69332.A0A388M3Y8"/>
<comment type="similarity">
    <text evidence="1 4">Belongs to the aldehyde dehydrogenase family.</text>
</comment>
<feature type="active site" evidence="3">
    <location>
        <position position="232"/>
    </location>
</feature>
<dbReference type="Gene3D" id="3.40.605.10">
    <property type="entry name" value="Aldehyde Dehydrogenase, Chain A, domain 1"/>
    <property type="match status" value="1"/>
</dbReference>
<dbReference type="InterPro" id="IPR029510">
    <property type="entry name" value="Ald_DH_CS_GLU"/>
</dbReference>
<gene>
    <name evidence="6" type="ORF">CBR_g48910</name>
</gene>
<evidence type="ECO:0000259" key="5">
    <source>
        <dbReference type="Pfam" id="PF00171"/>
    </source>
</evidence>
<dbReference type="FunFam" id="3.40.605.10:FF:000004">
    <property type="entry name" value="Aldehyde dehydrogenase"/>
    <property type="match status" value="1"/>
</dbReference>
<evidence type="ECO:0000256" key="1">
    <source>
        <dbReference type="ARBA" id="ARBA00009986"/>
    </source>
</evidence>
<dbReference type="GO" id="GO:0004029">
    <property type="term" value="F:aldehyde dehydrogenase (NAD+) activity"/>
    <property type="evidence" value="ECO:0007669"/>
    <property type="project" value="TreeGrafter"/>
</dbReference>
<organism evidence="6 7">
    <name type="scientific">Chara braunii</name>
    <name type="common">Braun's stonewort</name>
    <dbReference type="NCBI Taxonomy" id="69332"/>
    <lineage>
        <taxon>Eukaryota</taxon>
        <taxon>Viridiplantae</taxon>
        <taxon>Streptophyta</taxon>
        <taxon>Charophyceae</taxon>
        <taxon>Charales</taxon>
        <taxon>Characeae</taxon>
        <taxon>Chara</taxon>
    </lineage>
</organism>
<keyword evidence="7" id="KW-1185">Reference proteome</keyword>
<feature type="domain" description="Aldehyde dehydrogenase" evidence="5">
    <location>
        <begin position="33"/>
        <end position="342"/>
    </location>
</feature>
<dbReference type="PROSITE" id="PS00687">
    <property type="entry name" value="ALDEHYDE_DEHYDR_GLU"/>
    <property type="match status" value="1"/>
</dbReference>
<dbReference type="PANTHER" id="PTHR43570">
    <property type="entry name" value="ALDEHYDE DEHYDROGENASE"/>
    <property type="match status" value="1"/>
</dbReference>
<dbReference type="Pfam" id="PF00171">
    <property type="entry name" value="Aldedh"/>
    <property type="match status" value="1"/>
</dbReference>